<name>A0A7G7LKK0_PYGAN</name>
<organism evidence="1">
    <name type="scientific">Pygoscelis antarcticus</name>
    <name type="common">Chinstrap penguin</name>
    <dbReference type="NCBI Taxonomy" id="79643"/>
    <lineage>
        <taxon>Eukaryota</taxon>
        <taxon>Metazoa</taxon>
        <taxon>Chordata</taxon>
        <taxon>Craniata</taxon>
        <taxon>Vertebrata</taxon>
        <taxon>Euteleostomi</taxon>
        <taxon>Archelosauria</taxon>
        <taxon>Archosauria</taxon>
        <taxon>Dinosauria</taxon>
        <taxon>Saurischia</taxon>
        <taxon>Theropoda</taxon>
        <taxon>Coelurosauria</taxon>
        <taxon>Aves</taxon>
        <taxon>Neognathae</taxon>
        <taxon>Neoaves</taxon>
        <taxon>Aequornithes</taxon>
        <taxon>Sphenisciformes</taxon>
        <taxon>Spheniscidae</taxon>
        <taxon>Pygoscelis</taxon>
    </lineage>
</organism>
<proteinExistence type="predicted"/>
<dbReference type="InterPro" id="IPR027417">
    <property type="entry name" value="P-loop_NTPase"/>
</dbReference>
<reference evidence="1" key="1">
    <citation type="submission" date="2020-03" db="EMBL/GenBank/DDBJ databases">
        <title>Identification of Novel Circular Rep-Encoding ssDNA Molecules, Viruses, and Circular Molecules in four Penguin Species in South Georgia and the Antarctic.</title>
        <authorList>
            <person name="Levy H."/>
            <person name="Djurhuus A."/>
            <person name="Black C.E."/>
            <person name="Harding C."/>
            <person name="Suazo C."/>
            <person name="Kraberger S."/>
            <person name="Schmidlin K."/>
            <person name="Fontenele R.S."/>
            <person name="Hart T."/>
            <person name="Smith A.L."/>
            <person name="Varsani A."/>
        </authorList>
    </citation>
    <scope>NUCLEOTIDE SEQUENCE</scope>
    <source>
        <strain evidence="1">Antarctic/2_I_CPHALFsw001Ad</strain>
    </source>
</reference>
<dbReference type="Gene3D" id="3.40.50.300">
    <property type="entry name" value="P-loop containing nucleotide triphosphate hydrolases"/>
    <property type="match status" value="1"/>
</dbReference>
<evidence type="ECO:0000313" key="1">
    <source>
        <dbReference type="EMBL" id="QNG41017.1"/>
    </source>
</evidence>
<dbReference type="EMBL" id="MT196251">
    <property type="protein sequence ID" value="QNG41017.1"/>
    <property type="molecule type" value="Genomic_DNA"/>
</dbReference>
<protein>
    <submittedName>
        <fullName evidence="1">Uncharacterized protein</fullName>
    </submittedName>
</protein>
<accession>A0A7G7LKK0</accession>
<dbReference type="SUPFAM" id="SSF52540">
    <property type="entry name" value="P-loop containing nucleoside triphosphate hydrolases"/>
    <property type="match status" value="1"/>
</dbReference>
<sequence length="187" mass="20911">MDFLPVLTSIENEMLRRYNYMAENAMSELQISETSPQIVLVIDELPAFMMNVGSTKERASRTIELLKSIVNQCRQCGITVVLSGQTVGSDVIPTAVRSSFAQRFLLKIQGMEQLKIACDGRMEEAGLVSIFYLPGQVAACSSYTRNEYVYGRVLLADVEQRQRNIGAVSADKHDLACLNWEDENYLG</sequence>
<dbReference type="AlphaFoldDB" id="A0A7G7LKK0"/>